<dbReference type="InterPro" id="IPR036909">
    <property type="entry name" value="Cyt_c-like_dom_sf"/>
</dbReference>
<keyword evidence="8" id="KW-1185">Reference proteome</keyword>
<dbReference type="PROSITE" id="PS51007">
    <property type="entry name" value="CYTC"/>
    <property type="match status" value="1"/>
</dbReference>
<dbReference type="EMBL" id="VDFV01000047">
    <property type="protein sequence ID" value="TNC63756.1"/>
    <property type="molecule type" value="Genomic_DNA"/>
</dbReference>
<gene>
    <name evidence="7" type="ORF">FHG71_19180</name>
</gene>
<dbReference type="AlphaFoldDB" id="A0A5C4N7D0"/>
<dbReference type="Gene3D" id="1.10.760.10">
    <property type="entry name" value="Cytochrome c-like domain"/>
    <property type="match status" value="1"/>
</dbReference>
<evidence type="ECO:0000313" key="8">
    <source>
        <dbReference type="Proteomes" id="UP000305709"/>
    </source>
</evidence>
<keyword evidence="5" id="KW-0732">Signal</keyword>
<feature type="signal peptide" evidence="5">
    <location>
        <begin position="1"/>
        <end position="17"/>
    </location>
</feature>
<evidence type="ECO:0000256" key="4">
    <source>
        <dbReference type="PROSITE-ProRule" id="PRU00433"/>
    </source>
</evidence>
<evidence type="ECO:0000256" key="1">
    <source>
        <dbReference type="ARBA" id="ARBA00022617"/>
    </source>
</evidence>
<dbReference type="GO" id="GO:0009055">
    <property type="term" value="F:electron transfer activity"/>
    <property type="evidence" value="ECO:0007669"/>
    <property type="project" value="InterPro"/>
</dbReference>
<proteinExistence type="predicted"/>
<keyword evidence="3 4" id="KW-0408">Iron</keyword>
<name>A0A5C4N7D0_9RHOB</name>
<feature type="domain" description="Cytochrome c" evidence="6">
    <location>
        <begin position="32"/>
        <end position="122"/>
    </location>
</feature>
<dbReference type="OrthoDB" id="7873796at2"/>
<feature type="chain" id="PRO_5022712783" evidence="5">
    <location>
        <begin position="18"/>
        <end position="126"/>
    </location>
</feature>
<evidence type="ECO:0000313" key="7">
    <source>
        <dbReference type="EMBL" id="TNC63756.1"/>
    </source>
</evidence>
<evidence type="ECO:0000256" key="5">
    <source>
        <dbReference type="SAM" id="SignalP"/>
    </source>
</evidence>
<dbReference type="Proteomes" id="UP000305709">
    <property type="component" value="Unassembled WGS sequence"/>
</dbReference>
<dbReference type="InterPro" id="IPR009056">
    <property type="entry name" value="Cyt_c-like_dom"/>
</dbReference>
<keyword evidence="1 4" id="KW-0349">Heme</keyword>
<sequence length="126" mass="13667">MRHLWIIGLLACGAAWAQPLPDRQMEPLPEPGDPARGRELAGALCRDCHVSPPGADASEREAPGRLPFPEGVPLPFEDIANTAGVTEPALLAWLFTSHPTMPDIVVSPQEARDLVAYILSLREQEL</sequence>
<protein>
    <submittedName>
        <fullName evidence="7">Cytochrome c</fullName>
    </submittedName>
</protein>
<evidence type="ECO:0000259" key="6">
    <source>
        <dbReference type="PROSITE" id="PS51007"/>
    </source>
</evidence>
<organism evidence="7 8">
    <name type="scientific">Rubellimicrobium roseum</name>
    <dbReference type="NCBI Taxonomy" id="687525"/>
    <lineage>
        <taxon>Bacteria</taxon>
        <taxon>Pseudomonadati</taxon>
        <taxon>Pseudomonadota</taxon>
        <taxon>Alphaproteobacteria</taxon>
        <taxon>Rhodobacterales</taxon>
        <taxon>Roseobacteraceae</taxon>
        <taxon>Rubellimicrobium</taxon>
    </lineage>
</organism>
<dbReference type="RefSeq" id="WP_139083309.1">
    <property type="nucleotide sequence ID" value="NZ_VDFV01000047.1"/>
</dbReference>
<comment type="caution">
    <text evidence="7">The sequence shown here is derived from an EMBL/GenBank/DDBJ whole genome shotgun (WGS) entry which is preliminary data.</text>
</comment>
<keyword evidence="2 4" id="KW-0479">Metal-binding</keyword>
<accession>A0A5C4N7D0</accession>
<dbReference type="GO" id="GO:0020037">
    <property type="term" value="F:heme binding"/>
    <property type="evidence" value="ECO:0007669"/>
    <property type="project" value="InterPro"/>
</dbReference>
<evidence type="ECO:0000256" key="3">
    <source>
        <dbReference type="ARBA" id="ARBA00023004"/>
    </source>
</evidence>
<reference evidence="7 8" key="1">
    <citation type="submission" date="2019-06" db="EMBL/GenBank/DDBJ databases">
        <authorList>
            <person name="Jiang L."/>
        </authorList>
    </citation>
    <scope>NUCLEOTIDE SEQUENCE [LARGE SCALE GENOMIC DNA]</scope>
    <source>
        <strain evidence="7 8">YIM 48858</strain>
    </source>
</reference>
<evidence type="ECO:0000256" key="2">
    <source>
        <dbReference type="ARBA" id="ARBA00022723"/>
    </source>
</evidence>
<dbReference type="SUPFAM" id="SSF46626">
    <property type="entry name" value="Cytochrome c"/>
    <property type="match status" value="1"/>
</dbReference>
<dbReference type="GO" id="GO:0046872">
    <property type="term" value="F:metal ion binding"/>
    <property type="evidence" value="ECO:0007669"/>
    <property type="project" value="UniProtKB-KW"/>
</dbReference>